<name>A0A7J6FS39_CANSA</name>
<proteinExistence type="predicted"/>
<dbReference type="Proteomes" id="UP000525078">
    <property type="component" value="Unassembled WGS sequence"/>
</dbReference>
<feature type="region of interest" description="Disordered" evidence="1">
    <location>
        <begin position="1"/>
        <end position="20"/>
    </location>
</feature>
<evidence type="ECO:0000313" key="3">
    <source>
        <dbReference type="Proteomes" id="UP000525078"/>
    </source>
</evidence>
<evidence type="ECO:0000256" key="1">
    <source>
        <dbReference type="SAM" id="MobiDB-lite"/>
    </source>
</evidence>
<dbReference type="AlphaFoldDB" id="A0A7J6FS39"/>
<dbReference type="EMBL" id="JAATIP010000099">
    <property type="protein sequence ID" value="KAF4373478.1"/>
    <property type="molecule type" value="Genomic_DNA"/>
</dbReference>
<sequence>MGQALGGHMRRHRASINDNGSDGFSSLLIKAATAKEQEEEKKNSTPPLMVLKRSNSIRIKADSCLLDLNLTPLENDLKIFF</sequence>
<protein>
    <submittedName>
        <fullName evidence="2">Uncharacterized protein</fullName>
    </submittedName>
</protein>
<comment type="caution">
    <text evidence="2">The sequence shown here is derived from an EMBL/GenBank/DDBJ whole genome shotgun (WGS) entry which is preliminary data.</text>
</comment>
<organism evidence="2 3">
    <name type="scientific">Cannabis sativa</name>
    <name type="common">Hemp</name>
    <name type="synonym">Marijuana</name>
    <dbReference type="NCBI Taxonomy" id="3483"/>
    <lineage>
        <taxon>Eukaryota</taxon>
        <taxon>Viridiplantae</taxon>
        <taxon>Streptophyta</taxon>
        <taxon>Embryophyta</taxon>
        <taxon>Tracheophyta</taxon>
        <taxon>Spermatophyta</taxon>
        <taxon>Magnoliopsida</taxon>
        <taxon>eudicotyledons</taxon>
        <taxon>Gunneridae</taxon>
        <taxon>Pentapetalae</taxon>
        <taxon>rosids</taxon>
        <taxon>fabids</taxon>
        <taxon>Rosales</taxon>
        <taxon>Cannabaceae</taxon>
        <taxon>Cannabis</taxon>
    </lineage>
</organism>
<evidence type="ECO:0000313" key="2">
    <source>
        <dbReference type="EMBL" id="KAF4373478.1"/>
    </source>
</evidence>
<gene>
    <name evidence="2" type="ORF">F8388_025172</name>
</gene>
<accession>A0A7J6FS39</accession>
<reference evidence="2 3" key="1">
    <citation type="journal article" date="2020" name="bioRxiv">
        <title>Sequence and annotation of 42 cannabis genomes reveals extensive copy number variation in cannabinoid synthesis and pathogen resistance genes.</title>
        <authorList>
            <person name="Mckernan K.J."/>
            <person name="Helbert Y."/>
            <person name="Kane L.T."/>
            <person name="Ebling H."/>
            <person name="Zhang L."/>
            <person name="Liu B."/>
            <person name="Eaton Z."/>
            <person name="Mclaughlin S."/>
            <person name="Kingan S."/>
            <person name="Baybayan P."/>
            <person name="Concepcion G."/>
            <person name="Jordan M."/>
            <person name="Riva A."/>
            <person name="Barbazuk W."/>
            <person name="Harkins T."/>
        </authorList>
    </citation>
    <scope>NUCLEOTIDE SEQUENCE [LARGE SCALE GENOMIC DNA]</scope>
    <source>
        <strain evidence="3">cv. Jamaican Lion 4</strain>
        <tissue evidence="2">Leaf</tissue>
    </source>
</reference>